<name>A0A484KCB4_9ASTE</name>
<proteinExistence type="predicted"/>
<reference evidence="1 2" key="1">
    <citation type="submission" date="2018-04" db="EMBL/GenBank/DDBJ databases">
        <authorList>
            <person name="Vogel A."/>
        </authorList>
    </citation>
    <scope>NUCLEOTIDE SEQUENCE [LARGE SCALE GENOMIC DNA]</scope>
</reference>
<dbReference type="EMBL" id="OOIL02000115">
    <property type="protein sequence ID" value="VFQ60589.1"/>
    <property type="molecule type" value="Genomic_DNA"/>
</dbReference>
<dbReference type="Proteomes" id="UP000595140">
    <property type="component" value="Unassembled WGS sequence"/>
</dbReference>
<accession>A0A484KCB4</accession>
<organism evidence="1 2">
    <name type="scientific">Cuscuta campestris</name>
    <dbReference type="NCBI Taxonomy" id="132261"/>
    <lineage>
        <taxon>Eukaryota</taxon>
        <taxon>Viridiplantae</taxon>
        <taxon>Streptophyta</taxon>
        <taxon>Embryophyta</taxon>
        <taxon>Tracheophyta</taxon>
        <taxon>Spermatophyta</taxon>
        <taxon>Magnoliopsida</taxon>
        <taxon>eudicotyledons</taxon>
        <taxon>Gunneridae</taxon>
        <taxon>Pentapetalae</taxon>
        <taxon>asterids</taxon>
        <taxon>lamiids</taxon>
        <taxon>Solanales</taxon>
        <taxon>Convolvulaceae</taxon>
        <taxon>Cuscuteae</taxon>
        <taxon>Cuscuta</taxon>
        <taxon>Cuscuta subgen. Grammica</taxon>
        <taxon>Cuscuta sect. Cleistogrammica</taxon>
    </lineage>
</organism>
<evidence type="ECO:0000313" key="1">
    <source>
        <dbReference type="EMBL" id="VFQ60589.1"/>
    </source>
</evidence>
<evidence type="ECO:0000313" key="2">
    <source>
        <dbReference type="Proteomes" id="UP000595140"/>
    </source>
</evidence>
<keyword evidence="2" id="KW-1185">Reference proteome</keyword>
<sequence>MGVYRGVRRDFKTHIISFRFRNSYLIISSKLTKRTLRWYQYGDLISPSLVWARKDTEHAKSTVYIIILGTNNNVTLVPQRLPPIAKVRGVGCPQCLNGSRPLRSKMSRIYAV</sequence>
<protein>
    <submittedName>
        <fullName evidence="1">Uncharacterized protein</fullName>
    </submittedName>
</protein>
<gene>
    <name evidence="1" type="ORF">CCAM_LOCUS2365</name>
</gene>
<dbReference type="AlphaFoldDB" id="A0A484KCB4"/>